<keyword evidence="5" id="KW-1185">Reference proteome</keyword>
<reference evidence="4 5" key="1">
    <citation type="submission" date="2020-04" db="EMBL/GenBank/DDBJ databases">
        <authorList>
            <person name="Klaysubun C."/>
            <person name="Duangmal K."/>
            <person name="Lipun K."/>
        </authorList>
    </citation>
    <scope>NUCLEOTIDE SEQUENCE [LARGE SCALE GENOMIC DNA]</scope>
    <source>
        <strain evidence="4 5">JCM 11839</strain>
    </source>
</reference>
<protein>
    <submittedName>
        <fullName evidence="4">YcnI family protein</fullName>
    </submittedName>
</protein>
<proteinExistence type="predicted"/>
<keyword evidence="2" id="KW-0812">Transmembrane</keyword>
<feature type="domain" description="YncI copper-binding" evidence="3">
    <location>
        <begin position="31"/>
        <end position="180"/>
    </location>
</feature>
<evidence type="ECO:0000256" key="1">
    <source>
        <dbReference type="SAM" id="MobiDB-lite"/>
    </source>
</evidence>
<feature type="transmembrane region" description="Helical" evidence="2">
    <location>
        <begin position="210"/>
        <end position="229"/>
    </location>
</feature>
<dbReference type="CDD" id="cd08545">
    <property type="entry name" value="YcnI_like"/>
    <property type="match status" value="1"/>
</dbReference>
<dbReference type="InterPro" id="IPR012533">
    <property type="entry name" value="YcnI-copper_dom"/>
</dbReference>
<feature type="region of interest" description="Disordered" evidence="1">
    <location>
        <begin position="181"/>
        <end position="203"/>
    </location>
</feature>
<evidence type="ECO:0000259" key="3">
    <source>
        <dbReference type="Pfam" id="PF07987"/>
    </source>
</evidence>
<evidence type="ECO:0000313" key="4">
    <source>
        <dbReference type="EMBL" id="NMH77944.1"/>
    </source>
</evidence>
<dbReference type="InterPro" id="IPR038507">
    <property type="entry name" value="YcnI-like_sf"/>
</dbReference>
<keyword evidence="2" id="KW-1133">Transmembrane helix</keyword>
<dbReference type="EMBL" id="JAAXKY010000033">
    <property type="protein sequence ID" value="NMH77944.1"/>
    <property type="molecule type" value="Genomic_DNA"/>
</dbReference>
<dbReference type="Pfam" id="PF07987">
    <property type="entry name" value="DUF1775"/>
    <property type="match status" value="1"/>
</dbReference>
<sequence length="239" mass="24516">MRRRRWALRTGVIGIGAVTAVLALAVPAWAHVKVSGIDAVQAGSGVVTFRVPSESATASTTELLLTFPSATPFTSVDTQPKAGWTATVSRKPLARPQQGEDGSVINQYVSQVDFKATSPASAIPPGQFDMFNLSVGPFPDAPSVAFGALQTYSDGTTVNWDEQSADGVTEPVHPAPVLQLSPAAAGTPAPDGRAAAGAPGSPGSSWMDDAALGLGIVALLLSGITLAVVRNRNRTSARS</sequence>
<dbReference type="Proteomes" id="UP001296706">
    <property type="component" value="Unassembled WGS sequence"/>
</dbReference>
<organism evidence="4 5">
    <name type="scientific">Pseudonocardia xinjiangensis</name>
    <dbReference type="NCBI Taxonomy" id="75289"/>
    <lineage>
        <taxon>Bacteria</taxon>
        <taxon>Bacillati</taxon>
        <taxon>Actinomycetota</taxon>
        <taxon>Actinomycetes</taxon>
        <taxon>Pseudonocardiales</taxon>
        <taxon>Pseudonocardiaceae</taxon>
        <taxon>Pseudonocardia</taxon>
    </lineage>
</organism>
<evidence type="ECO:0000256" key="2">
    <source>
        <dbReference type="SAM" id="Phobius"/>
    </source>
</evidence>
<dbReference type="Gene3D" id="2.60.40.2230">
    <property type="entry name" value="Uncharacterised protein YcnI-like PF07987, DUF1775"/>
    <property type="match status" value="1"/>
</dbReference>
<evidence type="ECO:0000313" key="5">
    <source>
        <dbReference type="Proteomes" id="UP001296706"/>
    </source>
</evidence>
<gene>
    <name evidence="4" type="ORF">HF577_12725</name>
</gene>
<comment type="caution">
    <text evidence="4">The sequence shown here is derived from an EMBL/GenBank/DDBJ whole genome shotgun (WGS) entry which is preliminary data.</text>
</comment>
<keyword evidence="2" id="KW-0472">Membrane</keyword>
<accession>A0ABX1REW2</accession>
<name>A0ABX1REW2_9PSEU</name>